<dbReference type="EMBL" id="RXFM01000025">
    <property type="protein sequence ID" value="RST68929.1"/>
    <property type="molecule type" value="Genomic_DNA"/>
</dbReference>
<dbReference type="PROSITE" id="PS50880">
    <property type="entry name" value="TOPRIM"/>
    <property type="match status" value="1"/>
</dbReference>
<evidence type="ECO:0000256" key="2">
    <source>
        <dbReference type="ARBA" id="ARBA00022763"/>
    </source>
</evidence>
<comment type="similarity">
    <text evidence="7">Belongs to the RecR family.</text>
</comment>
<dbReference type="Proteomes" id="UP000279470">
    <property type="component" value="Unassembled WGS sequence"/>
</dbReference>
<dbReference type="Pfam" id="PF21175">
    <property type="entry name" value="RecR_C"/>
    <property type="match status" value="1"/>
</dbReference>
<dbReference type="OrthoDB" id="9802672at2"/>
<dbReference type="InterPro" id="IPR015967">
    <property type="entry name" value="Rcmb_RecR_Znf"/>
</dbReference>
<dbReference type="NCBIfam" id="TIGR00615">
    <property type="entry name" value="recR"/>
    <property type="match status" value="1"/>
</dbReference>
<dbReference type="GO" id="GO:0006281">
    <property type="term" value="P:DNA repair"/>
    <property type="evidence" value="ECO:0007669"/>
    <property type="project" value="UniProtKB-UniRule"/>
</dbReference>
<dbReference type="GO" id="GO:0008270">
    <property type="term" value="F:zinc ion binding"/>
    <property type="evidence" value="ECO:0007669"/>
    <property type="project" value="UniProtKB-KW"/>
</dbReference>
<evidence type="ECO:0000256" key="7">
    <source>
        <dbReference type="HAMAP-Rule" id="MF_00017"/>
    </source>
</evidence>
<dbReference type="PANTHER" id="PTHR30446:SF0">
    <property type="entry name" value="RECOMBINATION PROTEIN RECR"/>
    <property type="match status" value="1"/>
</dbReference>
<dbReference type="SMART" id="SM00493">
    <property type="entry name" value="TOPRIM"/>
    <property type="match status" value="1"/>
</dbReference>
<dbReference type="GO" id="GO:0003677">
    <property type="term" value="F:DNA binding"/>
    <property type="evidence" value="ECO:0007669"/>
    <property type="project" value="UniProtKB-UniRule"/>
</dbReference>
<accession>A0A3R9ZA87</accession>
<comment type="function">
    <text evidence="7">May play a role in DNA repair. It seems to be involved in an RecBC-independent recombinational process of DNA repair. It may act with RecF and RecO.</text>
</comment>
<sequence>MKITSLEQLIKTFSKFPGLGPKSAKRIALYLIQNKSNLSKLSQLFEMVYDEIKICSMCFNIDISNPCQICINEKRDKTTLCIVENIADLWAIEKSKTYQGIYHVLGGALSAIDGNTPDKLNLHNLLSRVKDSPIKEVIIATNSTLEGQTTAHYIAQLLEKLELKISRLANGIPIGTELDYIDQGTLSLALKLRQKF</sequence>
<dbReference type="InterPro" id="IPR006171">
    <property type="entry name" value="TOPRIM_dom"/>
</dbReference>
<dbReference type="HAMAP" id="MF_00017">
    <property type="entry name" value="RecR"/>
    <property type="match status" value="1"/>
</dbReference>
<evidence type="ECO:0000256" key="5">
    <source>
        <dbReference type="ARBA" id="ARBA00023172"/>
    </source>
</evidence>
<dbReference type="GO" id="GO:0006310">
    <property type="term" value="P:DNA recombination"/>
    <property type="evidence" value="ECO:0007669"/>
    <property type="project" value="UniProtKB-UniRule"/>
</dbReference>
<dbReference type="InterPro" id="IPR000093">
    <property type="entry name" value="DNA_Rcmb_RecR"/>
</dbReference>
<dbReference type="Pfam" id="PF13662">
    <property type="entry name" value="Toprim_4"/>
    <property type="match status" value="1"/>
</dbReference>
<keyword evidence="3 7" id="KW-0863">Zinc-finger</keyword>
<keyword evidence="1 7" id="KW-0479">Metal-binding</keyword>
<evidence type="ECO:0000259" key="8">
    <source>
        <dbReference type="PROSITE" id="PS50880"/>
    </source>
</evidence>
<dbReference type="Pfam" id="PF21176">
    <property type="entry name" value="RecR_HhH"/>
    <property type="match status" value="1"/>
</dbReference>
<dbReference type="RefSeq" id="WP_126044581.1">
    <property type="nucleotide sequence ID" value="NZ_RXFM01000025.1"/>
</dbReference>
<evidence type="ECO:0000256" key="4">
    <source>
        <dbReference type="ARBA" id="ARBA00022833"/>
    </source>
</evidence>
<dbReference type="InterPro" id="IPR023627">
    <property type="entry name" value="Rcmb_RecR"/>
</dbReference>
<dbReference type="PANTHER" id="PTHR30446">
    <property type="entry name" value="RECOMBINATION PROTEIN RECR"/>
    <property type="match status" value="1"/>
</dbReference>
<evidence type="ECO:0000256" key="1">
    <source>
        <dbReference type="ARBA" id="ARBA00022723"/>
    </source>
</evidence>
<feature type="zinc finger region" description="C4-type" evidence="7">
    <location>
        <begin position="55"/>
        <end position="70"/>
    </location>
</feature>
<keyword evidence="2 7" id="KW-0227">DNA damage</keyword>
<dbReference type="Gene3D" id="3.40.1360.10">
    <property type="match status" value="1"/>
</dbReference>
<dbReference type="Gene3D" id="1.10.8.420">
    <property type="entry name" value="RecR Domain 1"/>
    <property type="match status" value="1"/>
</dbReference>
<feature type="domain" description="Toprim" evidence="8">
    <location>
        <begin position="78"/>
        <end position="173"/>
    </location>
</feature>
<keyword evidence="10" id="KW-1185">Reference proteome</keyword>
<reference evidence="10" key="1">
    <citation type="submission" date="2018-11" db="EMBL/GenBank/DDBJ databases">
        <title>Phylogenetic, genomic, and biogeographic characterization of a novel and ubiquitous marine invertebrate-associated Rickettsiales parasite, Candidatus Marinoinvertebrata rohwerii, gen. nov., sp. nov.</title>
        <authorList>
            <person name="Klinges J.G."/>
            <person name="Rosales S.M."/>
            <person name="Mcminds R."/>
            <person name="Shaver E.C."/>
            <person name="Shantz A."/>
            <person name="Peters E.C."/>
            <person name="Burkepile D.E."/>
            <person name="Silliman B.R."/>
            <person name="Vega Thurber R.L."/>
        </authorList>
    </citation>
    <scope>NUCLEOTIDE SEQUENCE [LARGE SCALE GENOMIC DNA]</scope>
    <source>
        <strain evidence="10">a_cerv_44</strain>
    </source>
</reference>
<organism evidence="9 10">
    <name type="scientific">Candidatus Aquarickettsia rohweri</name>
    <dbReference type="NCBI Taxonomy" id="2602574"/>
    <lineage>
        <taxon>Bacteria</taxon>
        <taxon>Pseudomonadati</taxon>
        <taxon>Pseudomonadota</taxon>
        <taxon>Alphaproteobacteria</taxon>
        <taxon>Rickettsiales</taxon>
        <taxon>Candidatus Midichloriaceae</taxon>
        <taxon>Candidatus Aquarickettsia</taxon>
    </lineage>
</organism>
<evidence type="ECO:0000256" key="6">
    <source>
        <dbReference type="ARBA" id="ARBA00023204"/>
    </source>
</evidence>
<evidence type="ECO:0000313" key="9">
    <source>
        <dbReference type="EMBL" id="RST68929.1"/>
    </source>
</evidence>
<keyword evidence="5 7" id="KW-0233">DNA recombination</keyword>
<protein>
    <recommendedName>
        <fullName evidence="7">Recombination protein RecR</fullName>
    </recommendedName>
</protein>
<dbReference type="AlphaFoldDB" id="A0A3R9ZA87"/>
<keyword evidence="4 7" id="KW-0862">Zinc</keyword>
<dbReference type="PROSITE" id="PS01300">
    <property type="entry name" value="RECR"/>
    <property type="match status" value="1"/>
</dbReference>
<evidence type="ECO:0000256" key="3">
    <source>
        <dbReference type="ARBA" id="ARBA00022771"/>
    </source>
</evidence>
<gene>
    <name evidence="7 9" type="primary">recR</name>
    <name evidence="9" type="ORF">EIC27_02520</name>
</gene>
<evidence type="ECO:0000313" key="10">
    <source>
        <dbReference type="Proteomes" id="UP000279470"/>
    </source>
</evidence>
<comment type="caution">
    <text evidence="9">The sequence shown here is derived from an EMBL/GenBank/DDBJ whole genome shotgun (WGS) entry which is preliminary data.</text>
</comment>
<keyword evidence="6 7" id="KW-0234">DNA repair</keyword>
<name>A0A3R9ZA87_9RICK</name>
<dbReference type="CDD" id="cd01025">
    <property type="entry name" value="TOPRIM_recR"/>
    <property type="match status" value="1"/>
</dbReference>
<dbReference type="InterPro" id="IPR034137">
    <property type="entry name" value="TOPRIM_RecR"/>
</dbReference>
<proteinExistence type="inferred from homology"/>
<dbReference type="SUPFAM" id="SSF111304">
    <property type="entry name" value="Recombination protein RecR"/>
    <property type="match status" value="1"/>
</dbReference>